<accession>A0A218ZC24</accession>
<dbReference type="EMBL" id="MZNU01000076">
    <property type="protein sequence ID" value="OWP05294.1"/>
    <property type="molecule type" value="Genomic_DNA"/>
</dbReference>
<dbReference type="Proteomes" id="UP000242519">
    <property type="component" value="Unassembled WGS sequence"/>
</dbReference>
<protein>
    <recommendedName>
        <fullName evidence="3">Chromo domain-containing protein</fullName>
    </recommendedName>
</protein>
<gene>
    <name evidence="4" type="ORF">B2J93_8036</name>
</gene>
<feature type="region of interest" description="Disordered" evidence="2">
    <location>
        <begin position="362"/>
        <end position="386"/>
    </location>
</feature>
<proteinExistence type="predicted"/>
<dbReference type="OrthoDB" id="550558at2759"/>
<comment type="caution">
    <text evidence="4">The sequence shown here is derived from an EMBL/GenBank/DDBJ whole genome shotgun (WGS) entry which is preliminary data.</text>
</comment>
<evidence type="ECO:0000313" key="4">
    <source>
        <dbReference type="EMBL" id="OWP05294.1"/>
    </source>
</evidence>
<dbReference type="GO" id="GO:0006338">
    <property type="term" value="P:chromatin remodeling"/>
    <property type="evidence" value="ECO:0007669"/>
    <property type="project" value="UniProtKB-ARBA"/>
</dbReference>
<comment type="subunit">
    <text evidence="1">Component of the NuA4 histone acetyltransferase complex.</text>
</comment>
<evidence type="ECO:0000259" key="3">
    <source>
        <dbReference type="PROSITE" id="PS50013"/>
    </source>
</evidence>
<reference evidence="4 5" key="1">
    <citation type="submission" date="2017-04" db="EMBL/GenBank/DDBJ databases">
        <title>Draft genome sequence of Marssonina coronaria NL1: causal agent of apple blotch.</title>
        <authorList>
            <person name="Cheng Q."/>
        </authorList>
    </citation>
    <scope>NUCLEOTIDE SEQUENCE [LARGE SCALE GENOMIC DNA]</scope>
    <source>
        <strain evidence="4 5">NL1</strain>
    </source>
</reference>
<dbReference type="PANTHER" id="PTHR37844:SF2">
    <property type="entry name" value="SER_THR PROTEIN PHOSPHATASE SUPERFAMILY (AFU_ORTHOLOGUE AFUA_1G14840)"/>
    <property type="match status" value="1"/>
</dbReference>
<evidence type="ECO:0000256" key="1">
    <source>
        <dbReference type="ARBA" id="ARBA00011353"/>
    </source>
</evidence>
<name>A0A218ZC24_9HELO</name>
<dbReference type="SUPFAM" id="SSF54160">
    <property type="entry name" value="Chromo domain-like"/>
    <property type="match status" value="1"/>
</dbReference>
<dbReference type="CDD" id="cd00024">
    <property type="entry name" value="CD_CSD"/>
    <property type="match status" value="1"/>
</dbReference>
<dbReference type="Gene3D" id="2.40.50.40">
    <property type="match status" value="1"/>
</dbReference>
<dbReference type="PANTHER" id="PTHR37844">
    <property type="entry name" value="SER/THR PROTEIN PHOSPHATASE SUPERFAMILY (AFU_ORTHOLOGUE AFUA_1G14840)"/>
    <property type="match status" value="1"/>
</dbReference>
<dbReference type="PROSITE" id="PS50013">
    <property type="entry name" value="CHROMO_2"/>
    <property type="match status" value="1"/>
</dbReference>
<dbReference type="InParanoid" id="A0A218ZC24"/>
<evidence type="ECO:0000256" key="2">
    <source>
        <dbReference type="SAM" id="MobiDB-lite"/>
    </source>
</evidence>
<organism evidence="4 5">
    <name type="scientific">Diplocarpon coronariae</name>
    <dbReference type="NCBI Taxonomy" id="2795749"/>
    <lineage>
        <taxon>Eukaryota</taxon>
        <taxon>Fungi</taxon>
        <taxon>Dikarya</taxon>
        <taxon>Ascomycota</taxon>
        <taxon>Pezizomycotina</taxon>
        <taxon>Leotiomycetes</taxon>
        <taxon>Helotiales</taxon>
        <taxon>Drepanopezizaceae</taxon>
        <taxon>Diplocarpon</taxon>
    </lineage>
</organism>
<dbReference type="AlphaFoldDB" id="A0A218ZC24"/>
<dbReference type="InterPro" id="IPR000953">
    <property type="entry name" value="Chromo/chromo_shadow_dom"/>
</dbReference>
<dbReference type="InterPro" id="IPR016197">
    <property type="entry name" value="Chromo-like_dom_sf"/>
</dbReference>
<keyword evidence="5" id="KW-1185">Reference proteome</keyword>
<evidence type="ECO:0000313" key="5">
    <source>
        <dbReference type="Proteomes" id="UP000242519"/>
    </source>
</evidence>
<feature type="domain" description="Chromo" evidence="3">
    <location>
        <begin position="391"/>
        <end position="451"/>
    </location>
</feature>
<sequence length="455" mass="51737">MSRHRPNHGEKAHGERKFGRPLSAIDDAFRSPHLTIVGLWVIGRTVGIQMMKTNTTIKSAIVPIYFKRLMNFVEFVWSDLKLLSQKRSPDDFSNWEDEPVQAPYLLIPGNLGHLLLTKNIPRYRAFLIRQCGRYDRVFIVLGNIEHYGGPPAIQDGLEDALIAMRRLECNREMKGKLTFLQQGSYDFEHLGFKVTLLGATLWSRRRSDQGLQRDDETQLDRPIKGQGSGMTLFNNLNKRFQTDLQWLKDRVALIRRDESPVKDHTIIVMTHYAPCLNGTIDEADPAYWNEWSGHMTDILGGEGVEGLGAGDFWVFGNTPWSTEKRMQDEVHMFSNTRGGTQYENNPANGFDKLRVLRVPAEPVTYSSSSSDSGADGRMSESGSRSSSSVELFAQEIISHRGGKRSYEFLVRWARNDDDFTQETWEVAENLWGLTALNAYLAANPEIDVMSKTRTI</sequence>